<sequence length="820" mass="91177">MIPSSLPLRGASHRPVPPVAERHPQARTFHSDTFNDPYEWMRGKEDPRTQAYVAAQNDYCDRRMAHLSGLRKTLFEELRDRVKQDDVSVPTRLHGYWYYGRTREGSQYGLQCRVPVRGEDDWEPPKISAGPGEGLPGEEVVFDANAQAEGHDFFSLGTLDLSRDGRYMLYGVDTRGDERYDLHIRDLDEGRDLPDLISSVSSGGIITPDGRWVFYTRMDRAWRPCAVWRHQVGTDAGKDVRVFEEGDEHFWAGVGLSYDEGSVMIATSSKTTSEILILPLTDPTGEFVPFIPRKEGVEYDVNLSRFEGAGQGGRDIPVAVVYHNVGCPNFCVDLIDMRDHRPPYRLGEGVRLAQGSPYGCEGGGQVGEPVDRPYDDPGNPAILRGARGLAIEGVGFHRDFVLLSYRSSGLPHLAVTTKKEALEDFLQGRPWRFRPIEPGQQQGAVYSIGSVDNPSYQAPRLRYAFSSYTHPSQLHELDPATGRDVLLKEAEVLGGFDPERYAERRLWVRVRDGALVPVSLVWRRGMVPGLDADGVYGFDDTVIPSPSPSDLEALGWPGNREEGETRRQGSPLFITGYGAYEVSSDPSFSIARLSLMDRGVLYAVAHVRGGGEMGRAWYEQGRRLHKRRTFEDFVDVTAALQARGWADPMRTVANGGSAGGLLMGAVANMAPQLYAGIEADVPFVDALTSILNPDLPLTVTEWDEWGDPLHDPKAYAYMKSYSPYENVEDASERRRRLGTDHFPTVLVTTSMNDTRVLYVEPLKWVARLQEPSVGADAMIKIEAEAGHAGITGRYRQWEELAYENAFCLSVLRPDGGAAAS</sequence>
<feature type="domain" description="Peptidase S9A N-terminal" evidence="7">
    <location>
        <begin position="391"/>
        <end position="489"/>
    </location>
</feature>
<dbReference type="PANTHER" id="PTHR11757:SF19">
    <property type="entry name" value="PROLYL ENDOPEPTIDASE-LIKE"/>
    <property type="match status" value="1"/>
</dbReference>
<reference evidence="8 9" key="1">
    <citation type="submission" date="2024-02" db="EMBL/GenBank/DDBJ databases">
        <title>Bifidobacterium honeyensis sp. nov., isolated from the comb honey.</title>
        <authorList>
            <person name="Liu W."/>
            <person name="Li Y."/>
        </authorList>
    </citation>
    <scope>NUCLEOTIDE SEQUENCE [LARGE SCALE GENOMIC DNA]</scope>
    <source>
        <strain evidence="8 9">IMAU50988</strain>
    </source>
</reference>
<dbReference type="SUPFAM" id="SSF53474">
    <property type="entry name" value="alpha/beta-Hydrolases"/>
    <property type="match status" value="1"/>
</dbReference>
<dbReference type="InterPro" id="IPR002470">
    <property type="entry name" value="Peptidase_S9A"/>
</dbReference>
<dbReference type="Proteomes" id="UP001373159">
    <property type="component" value="Unassembled WGS sequence"/>
</dbReference>
<evidence type="ECO:0000259" key="6">
    <source>
        <dbReference type="Pfam" id="PF00326"/>
    </source>
</evidence>
<dbReference type="Pfam" id="PF00326">
    <property type="entry name" value="Peptidase_S9"/>
    <property type="match status" value="1"/>
</dbReference>
<dbReference type="Gene3D" id="3.40.50.1820">
    <property type="entry name" value="alpha/beta hydrolase"/>
    <property type="match status" value="1"/>
</dbReference>
<comment type="similarity">
    <text evidence="1">Belongs to the peptidase S9A family.</text>
</comment>
<feature type="region of interest" description="Disordered" evidence="5">
    <location>
        <begin position="1"/>
        <end position="22"/>
    </location>
</feature>
<keyword evidence="9" id="KW-1185">Reference proteome</keyword>
<keyword evidence="4" id="KW-0720">Serine protease</keyword>
<evidence type="ECO:0000256" key="1">
    <source>
        <dbReference type="ARBA" id="ARBA00005228"/>
    </source>
</evidence>
<keyword evidence="3" id="KW-0378">Hydrolase</keyword>
<dbReference type="InterPro" id="IPR001375">
    <property type="entry name" value="Peptidase_S9_cat"/>
</dbReference>
<dbReference type="PANTHER" id="PTHR11757">
    <property type="entry name" value="PROTEASE FAMILY S9A OLIGOPEPTIDASE"/>
    <property type="match status" value="1"/>
</dbReference>
<name>A0ABU8ZQ80_9BIFI</name>
<dbReference type="InterPro" id="IPR051543">
    <property type="entry name" value="Serine_Peptidase_S9A"/>
</dbReference>
<evidence type="ECO:0000256" key="3">
    <source>
        <dbReference type="ARBA" id="ARBA00022801"/>
    </source>
</evidence>
<gene>
    <name evidence="8" type="ORF">V8P97_05905</name>
</gene>
<proteinExistence type="inferred from homology"/>
<dbReference type="InterPro" id="IPR023302">
    <property type="entry name" value="Pept_S9A_N"/>
</dbReference>
<dbReference type="PRINTS" id="PR00862">
    <property type="entry name" value="PROLIGOPTASE"/>
</dbReference>
<feature type="domain" description="Peptidase S9 prolyl oligopeptidase catalytic" evidence="6">
    <location>
        <begin position="586"/>
        <end position="811"/>
    </location>
</feature>
<evidence type="ECO:0000256" key="2">
    <source>
        <dbReference type="ARBA" id="ARBA00022670"/>
    </source>
</evidence>
<keyword evidence="2" id="KW-0645">Protease</keyword>
<accession>A0ABU8ZQ80</accession>
<protein>
    <submittedName>
        <fullName evidence="8">S9 family peptidase</fullName>
    </submittedName>
</protein>
<evidence type="ECO:0000313" key="8">
    <source>
        <dbReference type="EMBL" id="MEK0306993.1"/>
    </source>
</evidence>
<feature type="domain" description="Peptidase S9A N-terminal" evidence="7">
    <location>
        <begin position="18"/>
        <end position="304"/>
    </location>
</feature>
<evidence type="ECO:0000259" key="7">
    <source>
        <dbReference type="Pfam" id="PF02897"/>
    </source>
</evidence>
<dbReference type="Gene3D" id="2.130.10.120">
    <property type="entry name" value="Prolyl oligopeptidase, N-terminal domain"/>
    <property type="match status" value="1"/>
</dbReference>
<dbReference type="SUPFAM" id="SSF50993">
    <property type="entry name" value="Peptidase/esterase 'gauge' domain"/>
    <property type="match status" value="1"/>
</dbReference>
<organism evidence="8 9">
    <name type="scientific">Bifidobacterium favimelis</name>
    <dbReference type="NCBI Taxonomy" id="3122979"/>
    <lineage>
        <taxon>Bacteria</taxon>
        <taxon>Bacillati</taxon>
        <taxon>Actinomycetota</taxon>
        <taxon>Actinomycetes</taxon>
        <taxon>Bifidobacteriales</taxon>
        <taxon>Bifidobacteriaceae</taxon>
        <taxon>Bifidobacterium</taxon>
    </lineage>
</organism>
<dbReference type="EMBL" id="JBANBB010000001">
    <property type="protein sequence ID" value="MEK0306993.1"/>
    <property type="molecule type" value="Genomic_DNA"/>
</dbReference>
<evidence type="ECO:0000256" key="5">
    <source>
        <dbReference type="SAM" id="MobiDB-lite"/>
    </source>
</evidence>
<evidence type="ECO:0000256" key="4">
    <source>
        <dbReference type="ARBA" id="ARBA00022825"/>
    </source>
</evidence>
<comment type="caution">
    <text evidence="8">The sequence shown here is derived from an EMBL/GenBank/DDBJ whole genome shotgun (WGS) entry which is preliminary data.</text>
</comment>
<evidence type="ECO:0000313" key="9">
    <source>
        <dbReference type="Proteomes" id="UP001373159"/>
    </source>
</evidence>
<dbReference type="Pfam" id="PF02897">
    <property type="entry name" value="Peptidase_S9_N"/>
    <property type="match status" value="2"/>
</dbReference>
<dbReference type="InterPro" id="IPR029058">
    <property type="entry name" value="AB_hydrolase_fold"/>
</dbReference>